<evidence type="ECO:0000259" key="6">
    <source>
        <dbReference type="PROSITE" id="PS50943"/>
    </source>
</evidence>
<dbReference type="EMBL" id="JBHUDE010000159">
    <property type="protein sequence ID" value="MFD1609572.1"/>
    <property type="molecule type" value="Genomic_DNA"/>
</dbReference>
<accession>A0ABW4HWV8</accession>
<protein>
    <submittedName>
        <fullName evidence="7">Helix-turn-helix domain-containing protein</fullName>
    </submittedName>
</protein>
<evidence type="ECO:0000256" key="1">
    <source>
        <dbReference type="ARBA" id="ARBA00004127"/>
    </source>
</evidence>
<dbReference type="SUPFAM" id="SSF47413">
    <property type="entry name" value="lambda repressor-like DNA-binding domains"/>
    <property type="match status" value="1"/>
</dbReference>
<evidence type="ECO:0000256" key="5">
    <source>
        <dbReference type="SAM" id="Phobius"/>
    </source>
</evidence>
<reference evidence="8" key="1">
    <citation type="journal article" date="2019" name="Int. J. Syst. Evol. Microbiol.">
        <title>The Global Catalogue of Microorganisms (GCM) 10K type strain sequencing project: providing services to taxonomists for standard genome sequencing and annotation.</title>
        <authorList>
            <consortium name="The Broad Institute Genomics Platform"/>
            <consortium name="The Broad Institute Genome Sequencing Center for Infectious Disease"/>
            <person name="Wu L."/>
            <person name="Ma J."/>
        </authorList>
    </citation>
    <scope>NUCLEOTIDE SEQUENCE [LARGE SCALE GENOMIC DNA]</scope>
    <source>
        <strain evidence="8">CGMCC 1.12376</strain>
    </source>
</reference>
<proteinExistence type="predicted"/>
<keyword evidence="4 5" id="KW-0472">Membrane</keyword>
<organism evidence="7 8">
    <name type="scientific">Oceanobacillus luteolus</name>
    <dbReference type="NCBI Taxonomy" id="1274358"/>
    <lineage>
        <taxon>Bacteria</taxon>
        <taxon>Bacillati</taxon>
        <taxon>Bacillota</taxon>
        <taxon>Bacilli</taxon>
        <taxon>Bacillales</taxon>
        <taxon>Bacillaceae</taxon>
        <taxon>Oceanobacillus</taxon>
    </lineage>
</organism>
<keyword evidence="2 5" id="KW-0812">Transmembrane</keyword>
<dbReference type="Pfam" id="PF01381">
    <property type="entry name" value="HTH_3"/>
    <property type="match status" value="1"/>
</dbReference>
<dbReference type="PROSITE" id="PS50943">
    <property type="entry name" value="HTH_CROC1"/>
    <property type="match status" value="1"/>
</dbReference>
<keyword evidence="3 5" id="KW-1133">Transmembrane helix</keyword>
<evidence type="ECO:0000256" key="2">
    <source>
        <dbReference type="ARBA" id="ARBA00022692"/>
    </source>
</evidence>
<dbReference type="InterPro" id="IPR010982">
    <property type="entry name" value="Lambda_DNA-bd_dom_sf"/>
</dbReference>
<dbReference type="RefSeq" id="WP_251517652.1">
    <property type="nucleotide sequence ID" value="NZ_JAMBON010000064.1"/>
</dbReference>
<feature type="transmembrane region" description="Helical" evidence="5">
    <location>
        <begin position="167"/>
        <end position="184"/>
    </location>
</feature>
<evidence type="ECO:0000256" key="4">
    <source>
        <dbReference type="ARBA" id="ARBA00023136"/>
    </source>
</evidence>
<dbReference type="InterPro" id="IPR010652">
    <property type="entry name" value="DUF1232"/>
</dbReference>
<comment type="caution">
    <text evidence="7">The sequence shown here is derived from an EMBL/GenBank/DDBJ whole genome shotgun (WGS) entry which is preliminary data.</text>
</comment>
<dbReference type="Proteomes" id="UP001597221">
    <property type="component" value="Unassembled WGS sequence"/>
</dbReference>
<dbReference type="Pfam" id="PF06803">
    <property type="entry name" value="DUF1232"/>
    <property type="match status" value="1"/>
</dbReference>
<evidence type="ECO:0000256" key="3">
    <source>
        <dbReference type="ARBA" id="ARBA00022989"/>
    </source>
</evidence>
<dbReference type="Gene3D" id="1.10.260.40">
    <property type="entry name" value="lambda repressor-like DNA-binding domains"/>
    <property type="match status" value="1"/>
</dbReference>
<dbReference type="InterPro" id="IPR001387">
    <property type="entry name" value="Cro/C1-type_HTH"/>
</dbReference>
<evidence type="ECO:0000313" key="8">
    <source>
        <dbReference type="Proteomes" id="UP001597221"/>
    </source>
</evidence>
<comment type="subcellular location">
    <subcellularLocation>
        <location evidence="1">Endomembrane system</location>
        <topology evidence="1">Multi-pass membrane protein</topology>
    </subcellularLocation>
</comment>
<dbReference type="SMART" id="SM00530">
    <property type="entry name" value="HTH_XRE"/>
    <property type="match status" value="1"/>
</dbReference>
<sequence>MENHANFNRLLRQLMEEKSLSVRKLGQISGIDHATISKIMNGKRKANLTHLEKLSKSLDVGMTTLLEAAGYETDSKKEDAKENQDILKTIQQLIKTTGVYDGEFTLDQVNREIDKYKQISQTDEGKKMIRQEFQAKLNRLDGKGPYVEKLQWMNSRITKQNGTTRQLVFMGAALLYFIVTTDLLPDYLLPIGLLDDAFIVQIISQQLENNRLS</sequence>
<dbReference type="CDD" id="cd00093">
    <property type="entry name" value="HTH_XRE"/>
    <property type="match status" value="1"/>
</dbReference>
<name>A0ABW4HWV8_9BACI</name>
<gene>
    <name evidence="7" type="ORF">ACFSBH_18295</name>
</gene>
<evidence type="ECO:0000313" key="7">
    <source>
        <dbReference type="EMBL" id="MFD1609572.1"/>
    </source>
</evidence>
<feature type="domain" description="HTH cro/C1-type" evidence="6">
    <location>
        <begin position="11"/>
        <end position="65"/>
    </location>
</feature>
<keyword evidence="8" id="KW-1185">Reference proteome</keyword>